<accession>A0AAC9LF26</accession>
<reference evidence="3" key="1">
    <citation type="submission" date="2016-06" db="EMBL/GenBank/DDBJ databases">
        <title>Complete genome sequence of Actinoalloteichus fjordicus DSM 46855 (=ADI127-17), type strain of the new species Actinoalloteichus fjordicus.</title>
        <authorList>
            <person name="Ruckert C."/>
            <person name="Nouioui I."/>
            <person name="Willmese J."/>
            <person name="van Wezel G."/>
            <person name="Klenk H.-P."/>
            <person name="Kalinowski J."/>
            <person name="Zotchev S.B."/>
        </authorList>
    </citation>
    <scope>NUCLEOTIDE SEQUENCE [LARGE SCALE GENOMIC DNA]</scope>
    <source>
        <strain evidence="3">ADI127-7</strain>
    </source>
</reference>
<evidence type="ECO:0000313" key="3">
    <source>
        <dbReference type="Proteomes" id="UP000185511"/>
    </source>
</evidence>
<name>A0AAC9LF26_9PSEU</name>
<feature type="compositionally biased region" description="Basic and acidic residues" evidence="1">
    <location>
        <begin position="102"/>
        <end position="113"/>
    </location>
</feature>
<dbReference type="KEGG" id="acad:UA74_18280"/>
<organism evidence="2 3">
    <name type="scientific">Actinoalloteichus fjordicus</name>
    <dbReference type="NCBI Taxonomy" id="1612552"/>
    <lineage>
        <taxon>Bacteria</taxon>
        <taxon>Bacillati</taxon>
        <taxon>Actinomycetota</taxon>
        <taxon>Actinomycetes</taxon>
        <taxon>Pseudonocardiales</taxon>
        <taxon>Pseudonocardiaceae</taxon>
        <taxon>Actinoalloteichus</taxon>
    </lineage>
</organism>
<protein>
    <submittedName>
        <fullName evidence="2">Uncharacterized protein</fullName>
    </submittedName>
</protein>
<dbReference type="EMBL" id="CP016076">
    <property type="protein sequence ID" value="APU15684.1"/>
    <property type="molecule type" value="Genomic_DNA"/>
</dbReference>
<feature type="region of interest" description="Disordered" evidence="1">
    <location>
        <begin position="57"/>
        <end position="114"/>
    </location>
</feature>
<gene>
    <name evidence="2" type="ORF">UA74_18280</name>
</gene>
<dbReference type="AlphaFoldDB" id="A0AAC9LF26"/>
<dbReference type="Proteomes" id="UP000185511">
    <property type="component" value="Chromosome"/>
</dbReference>
<feature type="region of interest" description="Disordered" evidence="1">
    <location>
        <begin position="267"/>
        <end position="288"/>
    </location>
</feature>
<feature type="compositionally biased region" description="Low complexity" evidence="1">
    <location>
        <begin position="83"/>
        <end position="99"/>
    </location>
</feature>
<evidence type="ECO:0000313" key="2">
    <source>
        <dbReference type="EMBL" id="APU15684.1"/>
    </source>
</evidence>
<evidence type="ECO:0000256" key="1">
    <source>
        <dbReference type="SAM" id="MobiDB-lite"/>
    </source>
</evidence>
<feature type="compositionally biased region" description="Polar residues" evidence="1">
    <location>
        <begin position="269"/>
        <end position="288"/>
    </location>
</feature>
<keyword evidence="3" id="KW-1185">Reference proteome</keyword>
<sequence length="288" mass="30002">MRARPASTCSTRTACFLSEAEAIRAGRTRQAAGDSFPSGTVARCCAGTGSVRFGAEPVPGCTPEGTPKTAGPRQTVGITGHSRAVAPAPRRPVAMIRPAEISNDRGSNDRGSNDRPTVFRLLIESSTRQAGSATPRWIRPILLTAYRSKRTAGIRTAFPPILATSPTVILRRTGWSAESIVFGRGQESAECARCHGEHAALTILRIADADDIGGLPDLDALAAVGAATTGTPPDTGQWMHAAPLPSQGVNSATILAMSCAVSRLDRASPRSSSNMNVKAATSSRSSIT</sequence>
<proteinExistence type="predicted"/>